<sequence>MPLLLALAAKASGGTVGWAAVGLPQMGALAAQSAGLELSSGIRIDDPGRQWAQVLATVAEAVPVVLVGRLGPVPDRIARRLAAVLRRSGSVLLAAGSWQGAEVRMKVVSATWEGLGGGHGLLRGRRVRVAAAGRGTAAVARYAEMWLPGADGQVTAALPTPKVHVPALPAAKGHVTALPAPHHPPTTLPPTQDPVAAPPATDGPPTPPTEAAESAAADVVAAGSSARRGAQSRRMSSALRVVG</sequence>
<reference evidence="2" key="1">
    <citation type="submission" date="2022-03" db="EMBL/GenBank/DDBJ databases">
        <title>Streptomyces 7R015 and 7R016 isolated from Barleria lupulina in Thailand.</title>
        <authorList>
            <person name="Kanchanasin P."/>
            <person name="Phongsopitanun W."/>
            <person name="Tanasupawat S."/>
        </authorList>
    </citation>
    <scope>NUCLEOTIDE SEQUENCE</scope>
    <source>
        <strain evidence="2">7R016</strain>
    </source>
</reference>
<proteinExistence type="predicted"/>
<name>A0ABS9XJ12_9ACTN</name>
<comment type="caution">
    <text evidence="2">The sequence shown here is derived from an EMBL/GenBank/DDBJ whole genome shotgun (WGS) entry which is preliminary data.</text>
</comment>
<dbReference type="EMBL" id="JALDAX010000007">
    <property type="protein sequence ID" value="MCI3242055.1"/>
    <property type="molecule type" value="Genomic_DNA"/>
</dbReference>
<organism evidence="2 3">
    <name type="scientific">Streptomyces spinosisporus</name>
    <dbReference type="NCBI Taxonomy" id="2927582"/>
    <lineage>
        <taxon>Bacteria</taxon>
        <taxon>Bacillati</taxon>
        <taxon>Actinomycetota</taxon>
        <taxon>Actinomycetes</taxon>
        <taxon>Kitasatosporales</taxon>
        <taxon>Streptomycetaceae</taxon>
        <taxon>Streptomyces</taxon>
    </lineage>
</organism>
<keyword evidence="3" id="KW-1185">Reference proteome</keyword>
<evidence type="ECO:0000313" key="2">
    <source>
        <dbReference type="EMBL" id="MCI3242055.1"/>
    </source>
</evidence>
<protein>
    <submittedName>
        <fullName evidence="2">Uncharacterized protein</fullName>
    </submittedName>
</protein>
<gene>
    <name evidence="2" type="ORF">MQN93_20235</name>
</gene>
<accession>A0ABS9XJ12</accession>
<feature type="region of interest" description="Disordered" evidence="1">
    <location>
        <begin position="175"/>
        <end position="243"/>
    </location>
</feature>
<evidence type="ECO:0000256" key="1">
    <source>
        <dbReference type="SAM" id="MobiDB-lite"/>
    </source>
</evidence>
<feature type="compositionally biased region" description="Pro residues" evidence="1">
    <location>
        <begin position="181"/>
        <end position="192"/>
    </location>
</feature>
<dbReference type="RefSeq" id="WP_242710649.1">
    <property type="nucleotide sequence ID" value="NZ_JALDAX010000007.1"/>
</dbReference>
<evidence type="ECO:0000313" key="3">
    <source>
        <dbReference type="Proteomes" id="UP001165270"/>
    </source>
</evidence>
<feature type="compositionally biased region" description="Low complexity" evidence="1">
    <location>
        <begin position="209"/>
        <end position="243"/>
    </location>
</feature>
<dbReference type="Proteomes" id="UP001165270">
    <property type="component" value="Unassembled WGS sequence"/>
</dbReference>